<evidence type="ECO:0000313" key="5">
    <source>
        <dbReference type="Proteomes" id="UP000051883"/>
    </source>
</evidence>
<reference evidence="2 4" key="1">
    <citation type="submission" date="2009-09" db="EMBL/GenBank/DDBJ databases">
        <authorList>
            <person name="Qin X."/>
            <person name="Bachman B."/>
            <person name="Battles P."/>
            <person name="Bell A."/>
            <person name="Bess C."/>
            <person name="Bickham C."/>
            <person name="Chaboub L."/>
            <person name="Chen D."/>
            <person name="Coyle M."/>
            <person name="Deiros D.R."/>
            <person name="Dinh H."/>
            <person name="Forbes L."/>
            <person name="Fowler G."/>
            <person name="Francisco L."/>
            <person name="Fu Q."/>
            <person name="Gubbala S."/>
            <person name="Hale W."/>
            <person name="Han Y."/>
            <person name="Hemphill L."/>
            <person name="Highlander S.K."/>
            <person name="Hirani K."/>
            <person name="Hogues M."/>
            <person name="Jackson L."/>
            <person name="Jakkamsetti A."/>
            <person name="Javaid M."/>
            <person name="Jiang H."/>
            <person name="Korchina V."/>
            <person name="Kovar C."/>
            <person name="Lara F."/>
            <person name="Lee S."/>
            <person name="Mata R."/>
            <person name="Mathew T."/>
            <person name="Moen C."/>
            <person name="Morales K."/>
            <person name="Munidasa M."/>
            <person name="Nazareth L."/>
            <person name="Ngo R."/>
            <person name="Nguyen L."/>
            <person name="Okwuonu G."/>
            <person name="Ongeri F."/>
            <person name="Patil S."/>
            <person name="Petrosino J."/>
            <person name="Pham C."/>
            <person name="Pham P."/>
            <person name="Pu L.-L."/>
            <person name="Puazo M."/>
            <person name="Raj R."/>
            <person name="Reid J."/>
            <person name="Rouhana J."/>
            <person name="Saada N."/>
            <person name="Shang Y."/>
            <person name="Simmons D."/>
            <person name="Thornton R."/>
            <person name="Warren J."/>
            <person name="Weissenberger G."/>
            <person name="Zhang J."/>
            <person name="Zhang L."/>
            <person name="Zhou C."/>
            <person name="Zhu D."/>
            <person name="Muzny D."/>
            <person name="Worley K."/>
            <person name="Gibbs R."/>
        </authorList>
    </citation>
    <scope>NUCLEOTIDE SEQUENCE [LARGE SCALE GENOMIC DNA]</scope>
    <source>
        <strain evidence="2 4">DSM 16041</strain>
    </source>
</reference>
<sequence>MLFQVYGSQSGWQLFGWILVFICLVVTNEIARRTKVGGLFFFVVLPIALTIYFIAIYVCAGQGQSWALHNPTYFHMNS</sequence>
<keyword evidence="1" id="KW-1133">Transmembrane helix</keyword>
<dbReference type="InterPro" id="IPR043747">
    <property type="entry name" value="DUF5692"/>
</dbReference>
<dbReference type="Proteomes" id="UP000003675">
    <property type="component" value="Unassembled WGS sequence"/>
</dbReference>
<dbReference type="Pfam" id="PF18948">
    <property type="entry name" value="DUF5692"/>
    <property type="match status" value="1"/>
</dbReference>
<dbReference type="EMBL" id="AZDK01000001">
    <property type="protein sequence ID" value="KRK60917.1"/>
    <property type="molecule type" value="Genomic_DNA"/>
</dbReference>
<comment type="caution">
    <text evidence="2">The sequence shown here is derived from an EMBL/GenBank/DDBJ whole genome shotgun (WGS) entry which is preliminary data.</text>
</comment>
<keyword evidence="1" id="KW-0812">Transmembrane</keyword>
<evidence type="ECO:0000313" key="2">
    <source>
        <dbReference type="EMBL" id="EEW53822.1"/>
    </source>
</evidence>
<gene>
    <name evidence="3" type="ORF">FC31_GL000108</name>
    <name evidence="2" type="ORF">HMPREF0494_0978</name>
</gene>
<feature type="transmembrane region" description="Helical" evidence="1">
    <location>
        <begin position="12"/>
        <end position="31"/>
    </location>
</feature>
<dbReference type="eggNOG" id="ENOG502Z7J3">
    <property type="taxonomic scope" value="Bacteria"/>
</dbReference>
<accession>C8P6N4</accession>
<organism evidence="2 4">
    <name type="scientific">Limosilactobacillus antri DSM 16041</name>
    <dbReference type="NCBI Taxonomy" id="525309"/>
    <lineage>
        <taxon>Bacteria</taxon>
        <taxon>Bacillati</taxon>
        <taxon>Bacillota</taxon>
        <taxon>Bacilli</taxon>
        <taxon>Lactobacillales</taxon>
        <taxon>Lactobacillaceae</taxon>
        <taxon>Limosilactobacillus</taxon>
    </lineage>
</organism>
<proteinExistence type="predicted"/>
<feature type="transmembrane region" description="Helical" evidence="1">
    <location>
        <begin position="38"/>
        <end position="58"/>
    </location>
</feature>
<keyword evidence="1" id="KW-0472">Membrane</keyword>
<dbReference type="EMBL" id="ACLL01000023">
    <property type="protein sequence ID" value="EEW53822.1"/>
    <property type="molecule type" value="Genomic_DNA"/>
</dbReference>
<name>C8P6N4_9LACO</name>
<dbReference type="AlphaFoldDB" id="C8P6N4"/>
<dbReference type="Proteomes" id="UP000051883">
    <property type="component" value="Unassembled WGS sequence"/>
</dbReference>
<evidence type="ECO:0000313" key="3">
    <source>
        <dbReference type="EMBL" id="KRK60917.1"/>
    </source>
</evidence>
<dbReference type="STRING" id="525309.HMPREF0494_0978"/>
<dbReference type="HOGENOM" id="CLU_2617428_0_0_9"/>
<evidence type="ECO:0000256" key="1">
    <source>
        <dbReference type="SAM" id="Phobius"/>
    </source>
</evidence>
<keyword evidence="5" id="KW-1185">Reference proteome</keyword>
<evidence type="ECO:0000313" key="4">
    <source>
        <dbReference type="Proteomes" id="UP000003675"/>
    </source>
</evidence>
<protein>
    <submittedName>
        <fullName evidence="2">Uncharacterized protein</fullName>
    </submittedName>
</protein>
<dbReference type="PATRIC" id="fig|525309.8.peg.116"/>
<reference evidence="3 5" key="2">
    <citation type="journal article" date="2015" name="Genome Announc.">
        <title>Expanding the biotechnology potential of lactobacilli through comparative genomics of 213 strains and associated genera.</title>
        <authorList>
            <person name="Sun Z."/>
            <person name="Harris H.M."/>
            <person name="McCann A."/>
            <person name="Guo C."/>
            <person name="Argimon S."/>
            <person name="Zhang W."/>
            <person name="Yang X."/>
            <person name="Jeffery I.B."/>
            <person name="Cooney J.C."/>
            <person name="Kagawa T.F."/>
            <person name="Liu W."/>
            <person name="Song Y."/>
            <person name="Salvetti E."/>
            <person name="Wrobel A."/>
            <person name="Rasinkangas P."/>
            <person name="Parkhill J."/>
            <person name="Rea M.C."/>
            <person name="O'Sullivan O."/>
            <person name="Ritari J."/>
            <person name="Douillard F.P."/>
            <person name="Paul Ross R."/>
            <person name="Yang R."/>
            <person name="Briner A.E."/>
            <person name="Felis G.E."/>
            <person name="de Vos W.M."/>
            <person name="Barrangou R."/>
            <person name="Klaenhammer T.R."/>
            <person name="Caufield P.W."/>
            <person name="Cui Y."/>
            <person name="Zhang H."/>
            <person name="O'Toole P.W."/>
        </authorList>
    </citation>
    <scope>NUCLEOTIDE SEQUENCE [LARGE SCALE GENOMIC DNA]</scope>
    <source>
        <strain evidence="3 5">DSM 16041</strain>
    </source>
</reference>